<evidence type="ECO:0000313" key="1">
    <source>
        <dbReference type="EMBL" id="KXA95543.1"/>
    </source>
</evidence>
<name>A0A133UMW6_9EURY</name>
<comment type="caution">
    <text evidence="1">The sequence shown here is derived from an EMBL/GenBank/DDBJ whole genome shotgun (WGS) entry which is preliminary data.</text>
</comment>
<dbReference type="EMBL" id="LHXO01000012">
    <property type="protein sequence ID" value="KXA95543.1"/>
    <property type="molecule type" value="Genomic_DNA"/>
</dbReference>
<sequence>MPRENAEAGVSIVSIELSEKKKEGEFWLGRKTRRPPGGRGGMTVSETFGVVKTFDYRGTVRV</sequence>
<dbReference type="AlphaFoldDB" id="A0A133UMW6"/>
<accession>A0A133UMW6</accession>
<evidence type="ECO:0000313" key="2">
    <source>
        <dbReference type="Proteomes" id="UP000070284"/>
    </source>
</evidence>
<gene>
    <name evidence="1" type="ORF">AKJ65_01475</name>
</gene>
<reference evidence="1 2" key="1">
    <citation type="journal article" date="2016" name="Sci. Rep.">
        <title>Metabolic traits of an uncultured archaeal lineage -MSBL1- from brine pools of the Red Sea.</title>
        <authorList>
            <person name="Mwirichia R."/>
            <person name="Alam I."/>
            <person name="Rashid M."/>
            <person name="Vinu M."/>
            <person name="Ba-Alawi W."/>
            <person name="Anthony Kamau A."/>
            <person name="Kamanda Ngugi D."/>
            <person name="Goker M."/>
            <person name="Klenk H.P."/>
            <person name="Bajic V."/>
            <person name="Stingl U."/>
        </authorList>
    </citation>
    <scope>NUCLEOTIDE SEQUENCE [LARGE SCALE GENOMIC DNA]</scope>
    <source>
        <strain evidence="1">SCGC-AAA259E19</strain>
    </source>
</reference>
<protein>
    <submittedName>
        <fullName evidence="1">Uncharacterized protein</fullName>
    </submittedName>
</protein>
<proteinExistence type="predicted"/>
<dbReference type="Proteomes" id="UP000070284">
    <property type="component" value="Unassembled WGS sequence"/>
</dbReference>
<organism evidence="1 2">
    <name type="scientific">candidate division MSBL1 archaeon SCGC-AAA259E19</name>
    <dbReference type="NCBI Taxonomy" id="1698264"/>
    <lineage>
        <taxon>Archaea</taxon>
        <taxon>Methanobacteriati</taxon>
        <taxon>Methanobacteriota</taxon>
        <taxon>candidate division MSBL1</taxon>
    </lineage>
</organism>
<keyword evidence="2" id="KW-1185">Reference proteome</keyword>